<protein>
    <submittedName>
        <fullName evidence="3">Fic family protein</fullName>
    </submittedName>
</protein>
<dbReference type="Pfam" id="PF02661">
    <property type="entry name" value="Fic"/>
    <property type="match status" value="1"/>
</dbReference>
<accession>A0ABT5E4F8</accession>
<feature type="region of interest" description="Disordered" evidence="1">
    <location>
        <begin position="253"/>
        <end position="276"/>
    </location>
</feature>
<organism evidence="3 4">
    <name type="scientific">Nannocystis bainbridge</name>
    <dbReference type="NCBI Taxonomy" id="2995303"/>
    <lineage>
        <taxon>Bacteria</taxon>
        <taxon>Pseudomonadati</taxon>
        <taxon>Myxococcota</taxon>
        <taxon>Polyangia</taxon>
        <taxon>Nannocystales</taxon>
        <taxon>Nannocystaceae</taxon>
        <taxon>Nannocystis</taxon>
    </lineage>
</organism>
<evidence type="ECO:0000256" key="1">
    <source>
        <dbReference type="SAM" id="MobiDB-lite"/>
    </source>
</evidence>
<feature type="compositionally biased region" description="Basic and acidic residues" evidence="1">
    <location>
        <begin position="261"/>
        <end position="276"/>
    </location>
</feature>
<sequence length="433" mass="47468">MLATVPFLRWSDVDPAGHEFDPEPARRIVARHVEAAVAGRGAHWRDTPTDVRDALVTTFEREFVGEYGAWASGWHWAASEPGGGGPVRGWCCSRDSLFRRDDPDPQATVERVVAALAEWQQFLVDLAATFADLYQETAEFPLADQVERAAARLLPLVVERTGTEDAWYNTFTRTLLWCLESFGRAGSEVERAVEGVVDGQFSSWCAPDEDAAREACAQLGLAVAEAAREASAAPPDALAAWLETRVAAFREPRRSRRRQPLHRDGHLQFIEQRDRPRDPVRADRMLAALTACRAHARSGAPLTFAALASWQALVLGVAAPQFRTTEAFARGGHVRYGLTDDTSARFTACLAEAGSDELLAVRAARVYLDVCFFHPFADGNARAARLALDHVITRAGLALHSVEPLFVIARDARDVRGAWCLAHALEQLLGAPA</sequence>
<keyword evidence="4" id="KW-1185">Reference proteome</keyword>
<dbReference type="SUPFAM" id="SSF140931">
    <property type="entry name" value="Fic-like"/>
    <property type="match status" value="1"/>
</dbReference>
<dbReference type="Proteomes" id="UP001221686">
    <property type="component" value="Unassembled WGS sequence"/>
</dbReference>
<dbReference type="Gene3D" id="1.10.3290.10">
    <property type="entry name" value="Fido-like domain"/>
    <property type="match status" value="1"/>
</dbReference>
<evidence type="ECO:0000313" key="3">
    <source>
        <dbReference type="EMBL" id="MDC0720290.1"/>
    </source>
</evidence>
<dbReference type="PROSITE" id="PS51459">
    <property type="entry name" value="FIDO"/>
    <property type="match status" value="1"/>
</dbReference>
<proteinExistence type="predicted"/>
<dbReference type="InterPro" id="IPR036597">
    <property type="entry name" value="Fido-like_dom_sf"/>
</dbReference>
<evidence type="ECO:0000259" key="2">
    <source>
        <dbReference type="PROSITE" id="PS51459"/>
    </source>
</evidence>
<gene>
    <name evidence="3" type="ORF">POL25_25545</name>
</gene>
<reference evidence="3 4" key="1">
    <citation type="submission" date="2022-11" db="EMBL/GenBank/DDBJ databases">
        <title>Minimal conservation of predation-associated metabolite biosynthetic gene clusters underscores biosynthetic potential of Myxococcota including descriptions for ten novel species: Archangium lansinium sp. nov., Myxococcus landrumus sp. nov., Nannocystis bai.</title>
        <authorList>
            <person name="Ahearne A."/>
            <person name="Stevens C."/>
            <person name="Dowd S."/>
        </authorList>
    </citation>
    <scope>NUCLEOTIDE SEQUENCE [LARGE SCALE GENOMIC DNA]</scope>
    <source>
        <strain evidence="3 4">BB15-2</strain>
    </source>
</reference>
<dbReference type="EMBL" id="JAQNDL010000003">
    <property type="protein sequence ID" value="MDC0720290.1"/>
    <property type="molecule type" value="Genomic_DNA"/>
</dbReference>
<feature type="domain" description="Fido" evidence="2">
    <location>
        <begin position="302"/>
        <end position="431"/>
    </location>
</feature>
<dbReference type="RefSeq" id="WP_272088798.1">
    <property type="nucleotide sequence ID" value="NZ_JAQNDL010000003.1"/>
</dbReference>
<name>A0ABT5E4F8_9BACT</name>
<comment type="caution">
    <text evidence="3">The sequence shown here is derived from an EMBL/GenBank/DDBJ whole genome shotgun (WGS) entry which is preliminary data.</text>
</comment>
<dbReference type="InterPro" id="IPR003812">
    <property type="entry name" value="Fido"/>
</dbReference>
<evidence type="ECO:0000313" key="4">
    <source>
        <dbReference type="Proteomes" id="UP001221686"/>
    </source>
</evidence>